<feature type="chain" id="PRO_5020668564" evidence="1">
    <location>
        <begin position="24"/>
        <end position="146"/>
    </location>
</feature>
<keyword evidence="3" id="KW-1185">Reference proteome</keyword>
<evidence type="ECO:0000256" key="1">
    <source>
        <dbReference type="SAM" id="SignalP"/>
    </source>
</evidence>
<comment type="caution">
    <text evidence="2">The sequence shown here is derived from an EMBL/GenBank/DDBJ whole genome shotgun (WGS) entry which is preliminary data.</text>
</comment>
<dbReference type="SUPFAM" id="SSF75169">
    <property type="entry name" value="DsrEFH-like"/>
    <property type="match status" value="1"/>
</dbReference>
<organism evidence="2 3">
    <name type="scientific">Neolewinella litorea</name>
    <dbReference type="NCBI Taxonomy" id="2562452"/>
    <lineage>
        <taxon>Bacteria</taxon>
        <taxon>Pseudomonadati</taxon>
        <taxon>Bacteroidota</taxon>
        <taxon>Saprospiria</taxon>
        <taxon>Saprospirales</taxon>
        <taxon>Lewinellaceae</taxon>
        <taxon>Neolewinella</taxon>
    </lineage>
</organism>
<dbReference type="EMBL" id="SRSF01000002">
    <property type="protein sequence ID" value="THH40540.1"/>
    <property type="molecule type" value="Genomic_DNA"/>
</dbReference>
<accession>A0A4S4NW92</accession>
<dbReference type="Gene3D" id="3.40.1260.10">
    <property type="entry name" value="DsrEFH-like"/>
    <property type="match status" value="1"/>
</dbReference>
<dbReference type="Proteomes" id="UP000308528">
    <property type="component" value="Unassembled WGS sequence"/>
</dbReference>
<evidence type="ECO:0000313" key="3">
    <source>
        <dbReference type="Proteomes" id="UP000308528"/>
    </source>
</evidence>
<proteinExistence type="predicted"/>
<evidence type="ECO:0000313" key="2">
    <source>
        <dbReference type="EMBL" id="THH40540.1"/>
    </source>
</evidence>
<protein>
    <submittedName>
        <fullName evidence="2">Sulfur reduction protein DsrE</fullName>
    </submittedName>
</protein>
<feature type="signal peptide" evidence="1">
    <location>
        <begin position="1"/>
        <end position="23"/>
    </location>
</feature>
<dbReference type="OrthoDB" id="1445762at2"/>
<dbReference type="RefSeq" id="WP_136457899.1">
    <property type="nucleotide sequence ID" value="NZ_SRSF01000002.1"/>
</dbReference>
<keyword evidence="1" id="KW-0732">Signal</keyword>
<dbReference type="AlphaFoldDB" id="A0A4S4NW92"/>
<dbReference type="InterPro" id="IPR027396">
    <property type="entry name" value="DsrEFH-like"/>
</dbReference>
<name>A0A4S4NW92_9BACT</name>
<reference evidence="2 3" key="1">
    <citation type="submission" date="2019-04" db="EMBL/GenBank/DDBJ databases">
        <title>Lewinella litorea sp. nov., isolated from a marine sand.</title>
        <authorList>
            <person name="Yoon J.-H."/>
        </authorList>
    </citation>
    <scope>NUCLEOTIDE SEQUENCE [LARGE SCALE GENOMIC DNA]</scope>
    <source>
        <strain evidence="2 3">HSMS-39</strain>
    </source>
</reference>
<sequence length="146" mass="16237">MKRLMLGLLVLTLTTLFTHKLSAQDQSRVTPHHTEQNNYVVLTRKIPQLKPILLTAEHFKQEDGAAFGDFRVIVCGQDVDQLTDAATMDPFLKQAKALGVKIVACGFSLNKFGVDRAKVPAGVEIVENGIQYNFTLQKKGYYSISL</sequence>
<gene>
    <name evidence="2" type="ORF">E4021_07340</name>
</gene>